<evidence type="ECO:0000313" key="2">
    <source>
        <dbReference type="Proteomes" id="UP000640274"/>
    </source>
</evidence>
<comment type="caution">
    <text evidence="1">The sequence shown here is derived from an EMBL/GenBank/DDBJ whole genome shotgun (WGS) entry which is preliminary data.</text>
</comment>
<proteinExistence type="predicted"/>
<reference evidence="1" key="1">
    <citation type="submission" date="2020-12" db="EMBL/GenBank/DDBJ databases">
        <authorList>
            <person name="Huq M.A."/>
        </authorList>
    </citation>
    <scope>NUCLEOTIDE SEQUENCE</scope>
    <source>
        <strain evidence="1">MAHUQ-46</strain>
    </source>
</reference>
<organism evidence="1 2">
    <name type="scientific">Paenibacillus roseus</name>
    <dbReference type="NCBI Taxonomy" id="2798579"/>
    <lineage>
        <taxon>Bacteria</taxon>
        <taxon>Bacillati</taxon>
        <taxon>Bacillota</taxon>
        <taxon>Bacilli</taxon>
        <taxon>Bacillales</taxon>
        <taxon>Paenibacillaceae</taxon>
        <taxon>Paenibacillus</taxon>
    </lineage>
</organism>
<name>A0A934IX86_9BACL</name>
<protein>
    <submittedName>
        <fullName evidence="1">Beta-mannanase</fullName>
    </submittedName>
</protein>
<dbReference type="RefSeq" id="WP_199018521.1">
    <property type="nucleotide sequence ID" value="NZ_JAELUP010000016.1"/>
</dbReference>
<dbReference type="EMBL" id="JAELUP010000016">
    <property type="protein sequence ID" value="MBJ6360961.1"/>
    <property type="molecule type" value="Genomic_DNA"/>
</dbReference>
<dbReference type="AlphaFoldDB" id="A0A934IX86"/>
<dbReference type="Proteomes" id="UP000640274">
    <property type="component" value="Unassembled WGS sequence"/>
</dbReference>
<evidence type="ECO:0000313" key="1">
    <source>
        <dbReference type="EMBL" id="MBJ6360961.1"/>
    </source>
</evidence>
<keyword evidence="2" id="KW-1185">Reference proteome</keyword>
<sequence>MRFMDASPLTARVTGLSCQQEDDRFTLRWHWTTEIEAVYIERSAVDGGPDGGSLRLYTKAEYKANNGYPGRMEGIGRYIYTVYACQEDDQGPFLIRQTDGENALAISSGRARIQYEIQQKSGWFRSGKTIQIQVMTEVPIGKDVLCYVKKQGGYPAGKEDGVLYPFVSDFAPGRTVLPSFEIGKQDYVRLFFTNGQKYGQLYELVPM</sequence>
<accession>A0A934IX86</accession>
<gene>
    <name evidence="1" type="ORF">JFN88_06460</name>
</gene>